<sequence length="160" mass="18738">MNIDYPGFLNRFIEKIEEKGIDVSGLEMDHIAYRASSKEEYEMMKTEFMKEGDLVDDAIVDGRRVAIYKLRHPIYFRNYLIPALELIEPKAGQTVTSGLEHAEFVLKVPFSEFMDKYPDLPWDTTTMDRKDFPHLKLKLDENMVVKFHPKSILEMKTIDS</sequence>
<dbReference type="EMBL" id="LBXN01000035">
    <property type="protein sequence ID" value="KKR32691.1"/>
    <property type="molecule type" value="Genomic_DNA"/>
</dbReference>
<protein>
    <recommendedName>
        <fullName evidence="3">Dihydroxybiphenyl dioxygenase domain-containing protein</fullName>
    </recommendedName>
</protein>
<dbReference type="InterPro" id="IPR010393">
    <property type="entry name" value="DUF991_YecM-like"/>
</dbReference>
<reference evidence="1 2" key="1">
    <citation type="journal article" date="2015" name="Nature">
        <title>rRNA introns, odd ribosomes, and small enigmatic genomes across a large radiation of phyla.</title>
        <authorList>
            <person name="Brown C.T."/>
            <person name="Hug L.A."/>
            <person name="Thomas B.C."/>
            <person name="Sharon I."/>
            <person name="Castelle C.J."/>
            <person name="Singh A."/>
            <person name="Wilkins M.J."/>
            <person name="Williams K.H."/>
            <person name="Banfield J.F."/>
        </authorList>
    </citation>
    <scope>NUCLEOTIDE SEQUENCE [LARGE SCALE GENOMIC DNA]</scope>
</reference>
<evidence type="ECO:0008006" key="3">
    <source>
        <dbReference type="Google" id="ProtNLM"/>
    </source>
</evidence>
<accession>A0A0G0Q5T4</accession>
<dbReference type="Pfam" id="PF06185">
    <property type="entry name" value="YecM"/>
    <property type="match status" value="1"/>
</dbReference>
<dbReference type="Proteomes" id="UP000034539">
    <property type="component" value="Unassembled WGS sequence"/>
</dbReference>
<name>A0A0G0Q5T4_9BACT</name>
<dbReference type="InterPro" id="IPR029068">
    <property type="entry name" value="Glyas_Bleomycin-R_OHBP_Dase"/>
</dbReference>
<dbReference type="SUPFAM" id="SSF54593">
    <property type="entry name" value="Glyoxalase/Bleomycin resistance protein/Dihydroxybiphenyl dioxygenase"/>
    <property type="match status" value="1"/>
</dbReference>
<organism evidence="1 2">
    <name type="scientific">Candidatus Gottesmanbacteria bacterium GW2011_GWC2_39_8</name>
    <dbReference type="NCBI Taxonomy" id="1618450"/>
    <lineage>
        <taxon>Bacteria</taxon>
        <taxon>Candidatus Gottesmaniibacteriota</taxon>
    </lineage>
</organism>
<dbReference type="PANTHER" id="PTHR37519:SF1">
    <property type="entry name" value="DIHYDROXYBIPHENYL DIOXYGENASE DOMAIN-CONTAINING PROTEIN"/>
    <property type="match status" value="1"/>
</dbReference>
<dbReference type="AlphaFoldDB" id="A0A0G0Q5T4"/>
<comment type="caution">
    <text evidence="1">The sequence shown here is derived from an EMBL/GenBank/DDBJ whole genome shotgun (WGS) entry which is preliminary data.</text>
</comment>
<evidence type="ECO:0000313" key="2">
    <source>
        <dbReference type="Proteomes" id="UP000034539"/>
    </source>
</evidence>
<evidence type="ECO:0000313" key="1">
    <source>
        <dbReference type="EMBL" id="KKR32691.1"/>
    </source>
</evidence>
<dbReference type="PANTHER" id="PTHR37519">
    <property type="match status" value="1"/>
</dbReference>
<proteinExistence type="predicted"/>
<gene>
    <name evidence="1" type="ORF">UT63_C0035G0004</name>
</gene>
<dbReference type="Gene3D" id="3.10.180.10">
    <property type="entry name" value="2,3-Dihydroxybiphenyl 1,2-Dioxygenase, domain 1"/>
    <property type="match status" value="1"/>
</dbReference>